<organism evidence="1 2">
    <name type="scientific">Clostridium scatologenes</name>
    <dbReference type="NCBI Taxonomy" id="1548"/>
    <lineage>
        <taxon>Bacteria</taxon>
        <taxon>Bacillati</taxon>
        <taxon>Bacillota</taxon>
        <taxon>Clostridia</taxon>
        <taxon>Eubacteriales</taxon>
        <taxon>Clostridiaceae</taxon>
        <taxon>Clostridium</taxon>
    </lineage>
</organism>
<protein>
    <submittedName>
        <fullName evidence="1">Uncharacterized protein</fullName>
    </submittedName>
</protein>
<accession>A0A0E3K2W9</accession>
<dbReference type="KEGG" id="csq:CSCA_4083"/>
<dbReference type="HOGENOM" id="CLU_2245282_0_0_9"/>
<dbReference type="AlphaFoldDB" id="A0A0E3K2W9"/>
<sequence length="104" mass="12400">MNKSPNGEWISIFNTEEIERFSWFLKIDLKDAKGLQIIYDLNLVDISWIELDSEDIECYNNCLQENLPYVSTFENAKNSDLKFGKIENSSDFKQWLDYYKNKLK</sequence>
<dbReference type="EMBL" id="CP009933">
    <property type="protein sequence ID" value="AKA71208.1"/>
    <property type="molecule type" value="Genomic_DNA"/>
</dbReference>
<proteinExistence type="predicted"/>
<evidence type="ECO:0000313" key="1">
    <source>
        <dbReference type="EMBL" id="AKA71208.1"/>
    </source>
</evidence>
<evidence type="ECO:0000313" key="2">
    <source>
        <dbReference type="Proteomes" id="UP000033115"/>
    </source>
</evidence>
<gene>
    <name evidence="1" type="ORF">CSCA_4083</name>
</gene>
<dbReference type="RefSeq" id="WP_029162317.1">
    <property type="nucleotide sequence ID" value="NZ_CP009933.1"/>
</dbReference>
<name>A0A0E3K2W9_CLOSL</name>
<keyword evidence="2" id="KW-1185">Reference proteome</keyword>
<dbReference type="Proteomes" id="UP000033115">
    <property type="component" value="Chromosome"/>
</dbReference>
<reference evidence="1 2" key="1">
    <citation type="journal article" date="2015" name="J. Biotechnol.">
        <title>Complete genome sequence of a malodorant-producing acetogen, Clostridium scatologenes ATCC 25775(T).</title>
        <authorList>
            <person name="Zhu Z."/>
            <person name="Guo T."/>
            <person name="Zheng H."/>
            <person name="Song T."/>
            <person name="Ouyang P."/>
            <person name="Xie J."/>
        </authorList>
    </citation>
    <scope>NUCLEOTIDE SEQUENCE [LARGE SCALE GENOMIC DNA]</scope>
    <source>
        <strain evidence="1 2">ATCC 25775</strain>
    </source>
</reference>
<dbReference type="STRING" id="1548.CSCA_4083"/>